<reference evidence="3 4" key="1">
    <citation type="submission" date="2021-03" db="EMBL/GenBank/DDBJ databases">
        <title>Aliifodinibius sp. nov., a new bacterium isolated from saline soil.</title>
        <authorList>
            <person name="Galisteo C."/>
            <person name="De La Haba R."/>
            <person name="Sanchez-Porro C."/>
            <person name="Ventosa A."/>
        </authorList>
    </citation>
    <scope>NUCLEOTIDE SEQUENCE [LARGE SCALE GENOMIC DNA]</scope>
    <source>
        <strain evidence="3 4">1BSP15-2V2</strain>
    </source>
</reference>
<evidence type="ECO:0000313" key="3">
    <source>
        <dbReference type="EMBL" id="MCW9708692.1"/>
    </source>
</evidence>
<accession>A0ABT3PS70</accession>
<evidence type="ECO:0000256" key="1">
    <source>
        <dbReference type="ARBA" id="ARBA00022630"/>
    </source>
</evidence>
<dbReference type="PRINTS" id="PR00368">
    <property type="entry name" value="FADPNR"/>
</dbReference>
<evidence type="ECO:0000313" key="4">
    <source>
        <dbReference type="Proteomes" id="UP001207918"/>
    </source>
</evidence>
<dbReference type="Proteomes" id="UP001207918">
    <property type="component" value="Unassembled WGS sequence"/>
</dbReference>
<evidence type="ECO:0000256" key="2">
    <source>
        <dbReference type="ARBA" id="ARBA00023002"/>
    </source>
</evidence>
<dbReference type="InterPro" id="IPR023856">
    <property type="entry name" value="Bdr"/>
</dbReference>
<dbReference type="SUPFAM" id="SSF51905">
    <property type="entry name" value="FAD/NAD(P)-binding domain"/>
    <property type="match status" value="1"/>
</dbReference>
<organism evidence="3 4">
    <name type="scientific">Fodinibius salsisoli</name>
    <dbReference type="NCBI Taxonomy" id="2820877"/>
    <lineage>
        <taxon>Bacteria</taxon>
        <taxon>Pseudomonadati</taxon>
        <taxon>Balneolota</taxon>
        <taxon>Balneolia</taxon>
        <taxon>Balneolales</taxon>
        <taxon>Balneolaceae</taxon>
        <taxon>Fodinibius</taxon>
    </lineage>
</organism>
<comment type="caution">
    <text evidence="3">The sequence shown here is derived from an EMBL/GenBank/DDBJ whole genome shotgun (WGS) entry which is preliminary data.</text>
</comment>
<dbReference type="Pfam" id="PF13738">
    <property type="entry name" value="Pyr_redox_3"/>
    <property type="match status" value="1"/>
</dbReference>
<proteinExistence type="predicted"/>
<gene>
    <name evidence="3" type="ORF">J6I44_17665</name>
</gene>
<dbReference type="InterPro" id="IPR036188">
    <property type="entry name" value="FAD/NAD-bd_sf"/>
</dbReference>
<dbReference type="PRINTS" id="PR00469">
    <property type="entry name" value="PNDRDTASEII"/>
</dbReference>
<dbReference type="RefSeq" id="WP_265767496.1">
    <property type="nucleotide sequence ID" value="NZ_JAGGJA010000016.1"/>
</dbReference>
<dbReference type="PANTHER" id="PTHR48105">
    <property type="entry name" value="THIOREDOXIN REDUCTASE 1-RELATED-RELATED"/>
    <property type="match status" value="1"/>
</dbReference>
<sequence length="320" mass="36136">MVIIVGAGPIGLATAIELQRRNIPSKIIERGCLVNSIFNYPKDMTFFSTSERLEIGDVPFISHNSKPTRREALEYYRRAAESYDLDIHLYEEVQAINGEDNNFTVQTDKSSYEASKVVVSTGFYDVPKMMNVPGEELPKVKHYYDEAHAYAWQDVLIIGGGNSAVDAALETYRSHANVTLVVRKPHIKESVKYWVKPDIENRIKYEEIDAYFNSEVTQITPQEVTLKTPEGTKTISNDFVLAMTGYQPNFELMTQFNIALTNDAKRMPIYDEQTLETNRDGVYVAGVVCGGMDTSSLFIENTRIHAEHIANDVEDKLVIA</sequence>
<keyword evidence="1" id="KW-0285">Flavoprotein</keyword>
<name>A0ABT3PS70_9BACT</name>
<keyword evidence="2" id="KW-0560">Oxidoreductase</keyword>
<keyword evidence="4" id="KW-1185">Reference proteome</keyword>
<protein>
    <submittedName>
        <fullName evidence="3">YpdA family putative bacillithiol disulfide reductase</fullName>
    </submittedName>
</protein>
<dbReference type="Gene3D" id="3.50.50.60">
    <property type="entry name" value="FAD/NAD(P)-binding domain"/>
    <property type="match status" value="1"/>
</dbReference>
<dbReference type="EMBL" id="JAGGJA010000016">
    <property type="protein sequence ID" value="MCW9708692.1"/>
    <property type="molecule type" value="Genomic_DNA"/>
</dbReference>
<dbReference type="InterPro" id="IPR050097">
    <property type="entry name" value="Ferredoxin-NADP_redctase_2"/>
</dbReference>
<dbReference type="NCBIfam" id="TIGR04018">
    <property type="entry name" value="Bthiol_YpdA"/>
    <property type="match status" value="1"/>
</dbReference>